<dbReference type="InterPro" id="IPR029062">
    <property type="entry name" value="Class_I_gatase-like"/>
</dbReference>
<dbReference type="AlphaFoldDB" id="A0A367ZUJ7"/>
<feature type="domain" description="DUF4350" evidence="2">
    <location>
        <begin position="51"/>
        <end position="220"/>
    </location>
</feature>
<comment type="caution">
    <text evidence="3">The sequence shown here is derived from an EMBL/GenBank/DDBJ whole genome shotgun (WGS) entry which is preliminary data.</text>
</comment>
<reference evidence="3 4" key="1">
    <citation type="submission" date="2018-05" db="EMBL/GenBank/DDBJ databases">
        <title>A metagenomic window into the 2 km-deep terrestrial subsurface aquifer revealed taxonomically and functionally diverse microbial community comprising novel uncultured bacterial lineages.</title>
        <authorList>
            <person name="Kadnikov V.V."/>
            <person name="Mardanov A.V."/>
            <person name="Beletsky A.V."/>
            <person name="Banks D."/>
            <person name="Pimenov N.V."/>
            <person name="Frank Y.A."/>
            <person name="Karnachuk O.V."/>
            <person name="Ravin N.V."/>
        </authorList>
    </citation>
    <scope>NUCLEOTIDE SEQUENCE [LARGE SCALE GENOMIC DNA]</scope>
    <source>
        <strain evidence="3">BY5</strain>
    </source>
</reference>
<gene>
    <name evidence="3" type="ORF">OZSIB_2388</name>
</gene>
<dbReference type="Pfam" id="PF14258">
    <property type="entry name" value="DUF4350"/>
    <property type="match status" value="1"/>
</dbReference>
<evidence type="ECO:0000259" key="2">
    <source>
        <dbReference type="Pfam" id="PF14258"/>
    </source>
</evidence>
<dbReference type="SUPFAM" id="SSF52317">
    <property type="entry name" value="Class I glutamine amidotransferase-like"/>
    <property type="match status" value="1"/>
</dbReference>
<dbReference type="Proteomes" id="UP000252355">
    <property type="component" value="Unassembled WGS sequence"/>
</dbReference>
<dbReference type="EMBL" id="QOQW01000003">
    <property type="protein sequence ID" value="RCK81011.1"/>
    <property type="molecule type" value="Genomic_DNA"/>
</dbReference>
<evidence type="ECO:0000313" key="4">
    <source>
        <dbReference type="Proteomes" id="UP000252355"/>
    </source>
</evidence>
<proteinExistence type="predicted"/>
<evidence type="ECO:0000313" key="3">
    <source>
        <dbReference type="EMBL" id="RCK81011.1"/>
    </source>
</evidence>
<sequence length="339" mass="36519">MQKSRRFALWVLLAGLLAILPALAAEAGKPLVLFDEGHAQTAGNADWVINGGYSDFADVFKAQGCEVRAVKRLHWDAIKDADILVLPEPNSVYSPEEETAIVEFVMNGGGLYAIADHDRSDRNGDGIDSVGVLNRFLPRLGLEIDKRYFTEAPVAGKYHDTPFTTGVKAVGTWGGTTVRCLASTAMAHITVSTKNGGGAFIASNIVGTRGGRVIAMGDSSPYDDGTGNPSDKLHDGFNNPGYSHARLAQNTVKWLLARAPTSPREHLCHLLADAAAPCSPEDEAAQLHQEETRRTIERLLTEEPSLREEARAAVSANPALAGLVVTLNTMDRFDQLHRP</sequence>
<protein>
    <recommendedName>
        <fullName evidence="2">DUF4350 domain-containing protein</fullName>
    </recommendedName>
</protein>
<feature type="signal peptide" evidence="1">
    <location>
        <begin position="1"/>
        <end position="24"/>
    </location>
</feature>
<evidence type="ECO:0000256" key="1">
    <source>
        <dbReference type="SAM" id="SignalP"/>
    </source>
</evidence>
<accession>A0A367ZUJ7</accession>
<name>A0A367ZUJ7_9BACT</name>
<organism evidence="3 4">
    <name type="scientific">Candidatus Ozemobacter sibiricus</name>
    <dbReference type="NCBI Taxonomy" id="2268124"/>
    <lineage>
        <taxon>Bacteria</taxon>
        <taxon>Candidatus Ozemobacteria</taxon>
        <taxon>Candidatus Ozemobacterales</taxon>
        <taxon>Candidatus Ozemobacteraceae</taxon>
        <taxon>Candidatus Ozemobacter</taxon>
    </lineage>
</organism>
<dbReference type="InterPro" id="IPR025646">
    <property type="entry name" value="DUF4350"/>
</dbReference>
<feature type="chain" id="PRO_5016662730" description="DUF4350 domain-containing protein" evidence="1">
    <location>
        <begin position="25"/>
        <end position="339"/>
    </location>
</feature>
<keyword evidence="1" id="KW-0732">Signal</keyword>